<dbReference type="PANTHER" id="PTHR24166">
    <property type="entry name" value="ROLLING PEBBLES, ISOFORM B"/>
    <property type="match status" value="1"/>
</dbReference>
<dbReference type="SUPFAM" id="SSF52540">
    <property type="entry name" value="P-loop containing nucleoside triphosphate hydrolases"/>
    <property type="match status" value="1"/>
</dbReference>
<dbReference type="Gene3D" id="1.25.40.20">
    <property type="entry name" value="Ankyrin repeat-containing domain"/>
    <property type="match status" value="1"/>
</dbReference>
<reference evidence="5" key="2">
    <citation type="submission" date="2020-05" db="EMBL/GenBank/DDBJ databases">
        <authorList>
            <person name="Kim H.-S."/>
            <person name="Proctor R.H."/>
            <person name="Brown D.W."/>
        </authorList>
    </citation>
    <scope>NUCLEOTIDE SEQUENCE</scope>
    <source>
        <strain evidence="5">NRRL 20472</strain>
    </source>
</reference>
<dbReference type="OrthoDB" id="427518at2759"/>
<dbReference type="SMART" id="SM00248">
    <property type="entry name" value="ANK"/>
    <property type="match status" value="8"/>
</dbReference>
<dbReference type="InterPro" id="IPR036770">
    <property type="entry name" value="Ankyrin_rpt-contain_sf"/>
</dbReference>
<keyword evidence="6" id="KW-1185">Reference proteome</keyword>
<proteinExistence type="predicted"/>
<feature type="repeat" description="ANK" evidence="3">
    <location>
        <begin position="1255"/>
        <end position="1287"/>
    </location>
</feature>
<sequence length="1402" mass="156715">MNNRPNIAREGLSVIVAPPDATSDIVFVHGLQGHPEKTWTYRDPSQAQKKFSLFRHKKQDSEPPNGIFWPFKLLSRDSRLEKARILTYGYDSVVANFFGPQNQQNISRHGNDLMVALQQERREEALVKSKSSRQSKLLPIFESTKGIVFLGTPHSGSKSATWGLLATNLAKFALQGSNQRVLRGLTPNSELLEALSEQFRQLLDEGAFSVHSFYETQAMSTLYGIEDVVVPYHSATLGDVKRETIMGINADHRGICKFGSGNDHGYKAVIGAIMDYLEATSSREASVSDVSKAYSFHQQHQTSSREDSASLATLSEKRGVATSANFEAWQSNISLATTTVDKFAHYLSAIGLSDPEVQIHGHPPPLVQEEEESTKQAWFFDNLDFSDWDSDDLTKVLQLGGQNKQENGAVSLELLKLLRERGSRVIYYSSSVSEGGRTGRLKPLEHSHRILRSVISQLAEGDLSLLLDLVGHEAMNELVTTQPLLQSNAMTNSLTRLLYHLLAAQQGHRIYVLIDGLDVLGHEMGGFIGNLVSLQGTLRKTKTAQLCQPVVKIFISTPPRTRGRVLGQRKETDGIIYIEKNKEMEGTHKTRTMTLYTADFDARPKTVHDPDSDTYHWLEEDESYEKWESSDFSSLLLIQGKPGSGKSTLAKIIVKTIQNSNNFEDSLVAYFFYSYRGGQKETNHTIMLQSILYQLLSQEPDFFPAFRERYRARQRLDRGTVHWTLNDLVGILGTLPNVKREGKAFIILDAMDESDSDDLPVILQTMASICSPKSLGLFKGVMTTRPLRRKAAGLDIEKVTEFSLIMENENRSDINKVVDNEIQKILEDAMNTENELDSTVFDGIKEYIKEHSEGVFLWVDLVLRKLKSISDEGFTKSQLNQLKTMLPPMLTDVYRQITERLAKNGPSEIQQGRKLFELAAFALERLRVEEIGDAIIIPSYLESEHFIPSTSITDDRIRFLTRRIRMVCGDLLEIRRPFVQLIHESVRDFLLDAEQVTAPFHMSAEQGRNEVTSILSRYLAWSLSPQILTAAGVVREDTAEWEDYDYEALLKLLEDRPLFNYVLSSLPKHIEQTTDERVKGEFSASVKDLEKSEPARYLLLGTAFSSFLAIVTDDEITDASNFRFNALVLASRRGHVKAIRQLATANTPLEPTDDETETTPLHAAIEGGQQAAVELLLSLHAEPDFQDLLGEVALHKAVWYGQLQIARTLLENGVYVDVPNLTHEMPLHLAAAQGNGGMVRLLLDSQADVDSADQYDATPLHKAVENDHVLVAEILLQHEAEVDADAKYTGSPLHIAVDNKSIAMAKLLLEYKAPVDEAGEYGATPLHSAAAEGHLEMISLLMEHGASSHEKDRYGLTALNWAKANGHSHVLDVLHAINEGGEEIFQQQLDLSESEVPFSVAL</sequence>
<evidence type="ECO:0000256" key="2">
    <source>
        <dbReference type="ARBA" id="ARBA00023043"/>
    </source>
</evidence>
<dbReference type="PROSITE" id="PS50837">
    <property type="entry name" value="NACHT"/>
    <property type="match status" value="1"/>
</dbReference>
<keyword evidence="1" id="KW-0677">Repeat</keyword>
<feature type="repeat" description="ANK" evidence="3">
    <location>
        <begin position="1189"/>
        <end position="1221"/>
    </location>
</feature>
<dbReference type="PANTHER" id="PTHR24166:SF48">
    <property type="entry name" value="PROTEIN VAPYRIN"/>
    <property type="match status" value="1"/>
</dbReference>
<dbReference type="SUPFAM" id="SSF48403">
    <property type="entry name" value="Ankyrin repeat"/>
    <property type="match status" value="1"/>
</dbReference>
<accession>A0A8H4U3Y0</accession>
<dbReference type="EMBL" id="JABEXW010000165">
    <property type="protein sequence ID" value="KAF4969328.1"/>
    <property type="molecule type" value="Genomic_DNA"/>
</dbReference>
<feature type="repeat" description="ANK" evidence="3">
    <location>
        <begin position="1288"/>
        <end position="1320"/>
    </location>
</feature>
<evidence type="ECO:0000259" key="4">
    <source>
        <dbReference type="PROSITE" id="PS50837"/>
    </source>
</evidence>
<dbReference type="SUPFAM" id="SSF53474">
    <property type="entry name" value="alpha/beta-Hydrolases"/>
    <property type="match status" value="1"/>
</dbReference>
<reference evidence="5" key="1">
    <citation type="journal article" date="2020" name="BMC Genomics">
        <title>Correction to: Identification and distribution of gene clusters required for synthesis of sphingolipid metabolism inhibitors in diverse species of the filamentous fungus Fusarium.</title>
        <authorList>
            <person name="Kim H.S."/>
            <person name="Lohmar J.M."/>
            <person name="Busman M."/>
            <person name="Brown D.W."/>
            <person name="Naumann T.A."/>
            <person name="Divon H.H."/>
            <person name="Lysoe E."/>
            <person name="Uhlig S."/>
            <person name="Proctor R.H."/>
        </authorList>
    </citation>
    <scope>NUCLEOTIDE SEQUENCE</scope>
    <source>
        <strain evidence="5">NRRL 20472</strain>
    </source>
</reference>
<dbReference type="InterPro" id="IPR029058">
    <property type="entry name" value="AB_hydrolase_fold"/>
</dbReference>
<evidence type="ECO:0000256" key="1">
    <source>
        <dbReference type="ARBA" id="ARBA00022737"/>
    </source>
</evidence>
<dbReference type="InterPro" id="IPR007111">
    <property type="entry name" value="NACHT_NTPase"/>
</dbReference>
<evidence type="ECO:0000256" key="3">
    <source>
        <dbReference type="PROSITE-ProRule" id="PRU00023"/>
    </source>
</evidence>
<feature type="domain" description="NACHT" evidence="4">
    <location>
        <begin position="634"/>
        <end position="786"/>
    </location>
</feature>
<feature type="repeat" description="ANK" evidence="3">
    <location>
        <begin position="1156"/>
        <end position="1188"/>
    </location>
</feature>
<organism evidence="5 6">
    <name type="scientific">Fusarium sarcochroum</name>
    <dbReference type="NCBI Taxonomy" id="1208366"/>
    <lineage>
        <taxon>Eukaryota</taxon>
        <taxon>Fungi</taxon>
        <taxon>Dikarya</taxon>
        <taxon>Ascomycota</taxon>
        <taxon>Pezizomycotina</taxon>
        <taxon>Sordariomycetes</taxon>
        <taxon>Hypocreomycetidae</taxon>
        <taxon>Hypocreales</taxon>
        <taxon>Nectriaceae</taxon>
        <taxon>Fusarium</taxon>
        <taxon>Fusarium lateritium species complex</taxon>
    </lineage>
</organism>
<dbReference type="InterPro" id="IPR050889">
    <property type="entry name" value="Dendritic_Spine_Reg/Scaffold"/>
</dbReference>
<gene>
    <name evidence="5" type="ORF">FSARC_3402</name>
</gene>
<dbReference type="Gene3D" id="3.40.50.300">
    <property type="entry name" value="P-loop containing nucleotide triphosphate hydrolases"/>
    <property type="match status" value="1"/>
</dbReference>
<comment type="caution">
    <text evidence="5">The sequence shown here is derived from an EMBL/GenBank/DDBJ whole genome shotgun (WGS) entry which is preliminary data.</text>
</comment>
<dbReference type="PROSITE" id="PS50297">
    <property type="entry name" value="ANK_REP_REGION"/>
    <property type="match status" value="5"/>
</dbReference>
<dbReference type="Pfam" id="PF12796">
    <property type="entry name" value="Ank_2"/>
    <property type="match status" value="3"/>
</dbReference>
<evidence type="ECO:0000313" key="5">
    <source>
        <dbReference type="EMBL" id="KAF4969328.1"/>
    </source>
</evidence>
<protein>
    <recommendedName>
        <fullName evidence="4">NACHT domain-containing protein</fullName>
    </recommendedName>
</protein>
<keyword evidence="2 3" id="KW-0040">ANK repeat</keyword>
<feature type="repeat" description="ANK" evidence="3">
    <location>
        <begin position="1222"/>
        <end position="1254"/>
    </location>
</feature>
<dbReference type="PROSITE" id="PS50088">
    <property type="entry name" value="ANK_REPEAT"/>
    <property type="match status" value="6"/>
</dbReference>
<dbReference type="InterPro" id="IPR056884">
    <property type="entry name" value="NPHP3-like_N"/>
</dbReference>
<dbReference type="InterPro" id="IPR002110">
    <property type="entry name" value="Ankyrin_rpt"/>
</dbReference>
<dbReference type="Pfam" id="PF24883">
    <property type="entry name" value="NPHP3_N"/>
    <property type="match status" value="1"/>
</dbReference>
<dbReference type="Proteomes" id="UP000622797">
    <property type="component" value="Unassembled WGS sequence"/>
</dbReference>
<name>A0A8H4U3Y0_9HYPO</name>
<dbReference type="InterPro" id="IPR027417">
    <property type="entry name" value="P-loop_NTPase"/>
</dbReference>
<feature type="repeat" description="ANK" evidence="3">
    <location>
        <begin position="1321"/>
        <end position="1353"/>
    </location>
</feature>
<evidence type="ECO:0000313" key="6">
    <source>
        <dbReference type="Proteomes" id="UP000622797"/>
    </source>
</evidence>